<sequence length="139" mass="15934">MKIIIKMILAVSIFSSLAIANENVIVTGCKDIMKNRLTVDSAFVTGYIAGHNILGRNVLDSMEMKTFLNLDTKDARDLCKLLLTDESDLSKKYPAYMFSFYIRAMLARANGYKWDEVKERKKLMREASGFKDTKKNKKY</sequence>
<evidence type="ECO:0000313" key="2">
    <source>
        <dbReference type="EMBL" id="QOP46176.1"/>
    </source>
</evidence>
<keyword evidence="1" id="KW-0732">Signal</keyword>
<dbReference type="KEGG" id="spal:FM071_07670"/>
<proteinExistence type="predicted"/>
<dbReference type="EMBL" id="CP041406">
    <property type="protein sequence ID" value="QOP46176.1"/>
    <property type="molecule type" value="Genomic_DNA"/>
</dbReference>
<evidence type="ECO:0000313" key="3">
    <source>
        <dbReference type="Proteomes" id="UP000593580"/>
    </source>
</evidence>
<evidence type="ECO:0000256" key="1">
    <source>
        <dbReference type="SAM" id="SignalP"/>
    </source>
</evidence>
<dbReference type="AlphaFoldDB" id="A0A7M1B9N7"/>
<feature type="chain" id="PRO_5033059602" evidence="1">
    <location>
        <begin position="21"/>
        <end position="139"/>
    </location>
</feature>
<protein>
    <submittedName>
        <fullName evidence="2">Uncharacterized protein</fullName>
    </submittedName>
</protein>
<gene>
    <name evidence="2" type="ORF">FM071_07670</name>
</gene>
<dbReference type="RefSeq" id="WP_193110384.1">
    <property type="nucleotide sequence ID" value="NZ_CP041406.1"/>
</dbReference>
<feature type="signal peptide" evidence="1">
    <location>
        <begin position="1"/>
        <end position="20"/>
    </location>
</feature>
<dbReference type="Proteomes" id="UP000593580">
    <property type="component" value="Chromosome"/>
</dbReference>
<keyword evidence="3" id="KW-1185">Reference proteome</keyword>
<organism evidence="2 3">
    <name type="scientific">Sulfurimonas paralvinellae</name>
    <dbReference type="NCBI Taxonomy" id="317658"/>
    <lineage>
        <taxon>Bacteria</taxon>
        <taxon>Pseudomonadati</taxon>
        <taxon>Campylobacterota</taxon>
        <taxon>Epsilonproteobacteria</taxon>
        <taxon>Campylobacterales</taxon>
        <taxon>Sulfurimonadaceae</taxon>
        <taxon>Sulfurimonas</taxon>
    </lineage>
</organism>
<reference evidence="2 3" key="1">
    <citation type="submission" date="2019-07" db="EMBL/GenBank/DDBJ databases">
        <title>Sulfurimonas paralvinellae sp. nov., a novel mesophilic, hydrogen- and sulfur-oxidizing chemolithoautotroph within the Epsilonproteo- bacteria isolated from a deep-sea hydrothermal vent polychaete nest, reclassification of Thiomicrospira denitrificans as Sulfurimonas denitrificans comb. nov. and emended description of the genus Sulfurimonas.</title>
        <authorList>
            <person name="Wang S."/>
            <person name="Jiang L."/>
            <person name="Shao Z."/>
        </authorList>
    </citation>
    <scope>NUCLEOTIDE SEQUENCE [LARGE SCALE GENOMIC DNA]</scope>
    <source>
        <strain evidence="2 3">GO25</strain>
    </source>
</reference>
<accession>A0A7M1B9N7</accession>
<name>A0A7M1B9N7_9BACT</name>